<evidence type="ECO:0008006" key="12">
    <source>
        <dbReference type="Google" id="ProtNLM"/>
    </source>
</evidence>
<protein>
    <recommendedName>
        <fullName evidence="12">DUF421 domain-containing protein</fullName>
    </recommendedName>
</protein>
<comment type="subcellular location">
    <subcellularLocation>
        <location evidence="1">Cell membrane</location>
        <topology evidence="1">Multi-pass membrane protein</topology>
    </subcellularLocation>
</comment>
<keyword evidence="6 7" id="KW-0472">Membrane</keyword>
<dbReference type="AlphaFoldDB" id="A0A917NJM6"/>
<keyword evidence="4 7" id="KW-0812">Transmembrane</keyword>
<feature type="transmembrane region" description="Helical" evidence="7">
    <location>
        <begin position="37"/>
        <end position="57"/>
    </location>
</feature>
<keyword evidence="5 7" id="KW-1133">Transmembrane helix</keyword>
<dbReference type="Pfam" id="PF07870">
    <property type="entry name" value="DUF1657"/>
    <property type="match status" value="1"/>
</dbReference>
<evidence type="ECO:0000259" key="9">
    <source>
        <dbReference type="Pfam" id="PF20730"/>
    </source>
</evidence>
<dbReference type="InterPro" id="IPR007353">
    <property type="entry name" value="DUF421"/>
</dbReference>
<comment type="similarity">
    <text evidence="2">Belongs to the UPF0702 family.</text>
</comment>
<feature type="transmembrane region" description="Helical" evidence="7">
    <location>
        <begin position="12"/>
        <end position="30"/>
    </location>
</feature>
<reference evidence="10" key="1">
    <citation type="journal article" date="2014" name="Int. J. Syst. Evol. Microbiol.">
        <title>Complete genome sequence of Corynebacterium casei LMG S-19264T (=DSM 44701T), isolated from a smear-ripened cheese.</title>
        <authorList>
            <consortium name="US DOE Joint Genome Institute (JGI-PGF)"/>
            <person name="Walter F."/>
            <person name="Albersmeier A."/>
            <person name="Kalinowski J."/>
            <person name="Ruckert C."/>
        </authorList>
    </citation>
    <scope>NUCLEOTIDE SEQUENCE</scope>
    <source>
        <strain evidence="10">JCM 18487</strain>
    </source>
</reference>
<dbReference type="Pfam" id="PF20730">
    <property type="entry name" value="YetF_N"/>
    <property type="match status" value="1"/>
</dbReference>
<evidence type="ECO:0000256" key="6">
    <source>
        <dbReference type="ARBA" id="ARBA00023136"/>
    </source>
</evidence>
<dbReference type="EMBL" id="BMOY01000017">
    <property type="protein sequence ID" value="GGJ05454.1"/>
    <property type="molecule type" value="Genomic_DNA"/>
</dbReference>
<evidence type="ECO:0000256" key="2">
    <source>
        <dbReference type="ARBA" id="ARBA00006448"/>
    </source>
</evidence>
<evidence type="ECO:0000256" key="5">
    <source>
        <dbReference type="ARBA" id="ARBA00022989"/>
    </source>
</evidence>
<reference evidence="10" key="2">
    <citation type="submission" date="2020-09" db="EMBL/GenBank/DDBJ databases">
        <authorList>
            <person name="Sun Q."/>
            <person name="Ohkuma M."/>
        </authorList>
    </citation>
    <scope>NUCLEOTIDE SEQUENCE</scope>
    <source>
        <strain evidence="10">JCM 18487</strain>
    </source>
</reference>
<dbReference type="InterPro" id="IPR048454">
    <property type="entry name" value="YetF_N"/>
</dbReference>
<dbReference type="InterPro" id="IPR023090">
    <property type="entry name" value="UPF0702_alpha/beta_dom_sf"/>
</dbReference>
<evidence type="ECO:0000256" key="4">
    <source>
        <dbReference type="ARBA" id="ARBA00022692"/>
    </source>
</evidence>
<sequence length="290" mass="32878">MLTRGVTWQEVLFQSLIAFFVLFVLARLLGKRQVAQLTMFDYIAGITIGNIAAAWSLDEVRSIHAVISLLVWTGLVLLLAWIQRKSYRARVVLDGRPTVVIEGGKVLEENLKKANLSIEELMLLLRRKDVFKLADVEYAVFETNGELSVLKKTSVQPLTPKDAGMLVMDEAQPRLVVIDGHVMNRSLEEAGYTKAWLLAELNKLGARDFSDVFMAQVDAQGNVYADLYQDAVHRPQVPERPLLLAHLKKMQADFELWALETVDKEAKALYERTARQLNDLVHKVEPLLRR</sequence>
<proteinExistence type="inferred from homology"/>
<gene>
    <name evidence="10" type="ORF">GCM10010885_13200</name>
</gene>
<dbReference type="InterPro" id="IPR012452">
    <property type="entry name" value="DUF1657"/>
</dbReference>
<dbReference type="Proteomes" id="UP000637695">
    <property type="component" value="Unassembled WGS sequence"/>
</dbReference>
<evidence type="ECO:0000313" key="11">
    <source>
        <dbReference type="Proteomes" id="UP000637695"/>
    </source>
</evidence>
<evidence type="ECO:0000256" key="3">
    <source>
        <dbReference type="ARBA" id="ARBA00022475"/>
    </source>
</evidence>
<keyword evidence="3" id="KW-1003">Cell membrane</keyword>
<dbReference type="PANTHER" id="PTHR34582">
    <property type="entry name" value="UPF0702 TRANSMEMBRANE PROTEIN YCAP"/>
    <property type="match status" value="1"/>
</dbReference>
<dbReference type="Pfam" id="PF04239">
    <property type="entry name" value="DUF421"/>
    <property type="match status" value="1"/>
</dbReference>
<comment type="caution">
    <text evidence="10">The sequence shown here is derived from an EMBL/GenBank/DDBJ whole genome shotgun (WGS) entry which is preliminary data.</text>
</comment>
<dbReference type="PANTHER" id="PTHR34582:SF7">
    <property type="entry name" value="UPF0702 TRANSMEMBRANE PROTEIN YDFS"/>
    <property type="match status" value="1"/>
</dbReference>
<feature type="domain" description="YetF-like N-terminal transmembrane" evidence="9">
    <location>
        <begin position="13"/>
        <end position="82"/>
    </location>
</feature>
<dbReference type="GO" id="GO:0005886">
    <property type="term" value="C:plasma membrane"/>
    <property type="evidence" value="ECO:0007669"/>
    <property type="project" value="UniProtKB-SubCell"/>
</dbReference>
<evidence type="ECO:0000256" key="7">
    <source>
        <dbReference type="SAM" id="Phobius"/>
    </source>
</evidence>
<evidence type="ECO:0000313" key="10">
    <source>
        <dbReference type="EMBL" id="GGJ05454.1"/>
    </source>
</evidence>
<feature type="domain" description="YetF C-terminal" evidence="8">
    <location>
        <begin position="85"/>
        <end position="218"/>
    </location>
</feature>
<dbReference type="RefSeq" id="WP_188881933.1">
    <property type="nucleotide sequence ID" value="NZ_BMOY01000017.1"/>
</dbReference>
<organism evidence="10 11">
    <name type="scientific">Alicyclobacillus cellulosilyticus</name>
    <dbReference type="NCBI Taxonomy" id="1003997"/>
    <lineage>
        <taxon>Bacteria</taxon>
        <taxon>Bacillati</taxon>
        <taxon>Bacillota</taxon>
        <taxon>Bacilli</taxon>
        <taxon>Bacillales</taxon>
        <taxon>Alicyclobacillaceae</taxon>
        <taxon>Alicyclobacillus</taxon>
    </lineage>
</organism>
<evidence type="ECO:0000259" key="8">
    <source>
        <dbReference type="Pfam" id="PF04239"/>
    </source>
</evidence>
<feature type="transmembrane region" description="Helical" evidence="7">
    <location>
        <begin position="63"/>
        <end position="82"/>
    </location>
</feature>
<accession>A0A917NJM6</accession>
<keyword evidence="11" id="KW-1185">Reference proteome</keyword>
<name>A0A917NJM6_9BACL</name>
<dbReference type="Gene3D" id="3.30.240.20">
    <property type="entry name" value="bsu07140 like domains"/>
    <property type="match status" value="2"/>
</dbReference>
<evidence type="ECO:0000256" key="1">
    <source>
        <dbReference type="ARBA" id="ARBA00004651"/>
    </source>
</evidence>